<dbReference type="GO" id="GO:0006303">
    <property type="term" value="P:double-strand break repair via nonhomologous end joining"/>
    <property type="evidence" value="ECO:0007669"/>
    <property type="project" value="TreeGrafter"/>
</dbReference>
<dbReference type="GO" id="GO:0005634">
    <property type="term" value="C:nucleus"/>
    <property type="evidence" value="ECO:0007669"/>
    <property type="project" value="TreeGrafter"/>
</dbReference>
<evidence type="ECO:0000313" key="1">
    <source>
        <dbReference type="EMBL" id="KFD47380.1"/>
    </source>
</evidence>
<dbReference type="GO" id="GO:0000014">
    <property type="term" value="F:single-stranded DNA endodeoxyribonuclease activity"/>
    <property type="evidence" value="ECO:0007669"/>
    <property type="project" value="TreeGrafter"/>
</dbReference>
<dbReference type="GO" id="GO:0003690">
    <property type="term" value="F:double-stranded DNA binding"/>
    <property type="evidence" value="ECO:0007669"/>
    <property type="project" value="TreeGrafter"/>
</dbReference>
<dbReference type="AlphaFoldDB" id="A0A085LQY4"/>
<dbReference type="GO" id="GO:0015074">
    <property type="term" value="P:DNA integration"/>
    <property type="evidence" value="ECO:0007669"/>
    <property type="project" value="TreeGrafter"/>
</dbReference>
<dbReference type="GO" id="GO:0042800">
    <property type="term" value="F:histone H3K4 methyltransferase activity"/>
    <property type="evidence" value="ECO:0007669"/>
    <property type="project" value="TreeGrafter"/>
</dbReference>
<dbReference type="GO" id="GO:0031297">
    <property type="term" value="P:replication fork processing"/>
    <property type="evidence" value="ECO:0007669"/>
    <property type="project" value="TreeGrafter"/>
</dbReference>
<dbReference type="GO" id="GO:0003697">
    <property type="term" value="F:single-stranded DNA binding"/>
    <property type="evidence" value="ECO:0007669"/>
    <property type="project" value="TreeGrafter"/>
</dbReference>
<dbReference type="Pfam" id="PF01359">
    <property type="entry name" value="Transposase_1"/>
    <property type="match status" value="1"/>
</dbReference>
<dbReference type="Proteomes" id="UP000030764">
    <property type="component" value="Unassembled WGS sequence"/>
</dbReference>
<dbReference type="InterPro" id="IPR052709">
    <property type="entry name" value="Transposase-MT_Hybrid"/>
</dbReference>
<dbReference type="GO" id="GO:0044774">
    <property type="term" value="P:mitotic DNA integrity checkpoint signaling"/>
    <property type="evidence" value="ECO:0007669"/>
    <property type="project" value="TreeGrafter"/>
</dbReference>
<reference evidence="1 2" key="1">
    <citation type="journal article" date="2014" name="Nat. Genet.">
        <title>Genome and transcriptome of the porcine whipworm Trichuris suis.</title>
        <authorList>
            <person name="Jex A.R."/>
            <person name="Nejsum P."/>
            <person name="Schwarz E.M."/>
            <person name="Hu L."/>
            <person name="Young N.D."/>
            <person name="Hall R.S."/>
            <person name="Korhonen P.K."/>
            <person name="Liao S."/>
            <person name="Thamsborg S."/>
            <person name="Xia J."/>
            <person name="Xu P."/>
            <person name="Wang S."/>
            <person name="Scheerlinck J.P."/>
            <person name="Hofmann A."/>
            <person name="Sternberg P.W."/>
            <person name="Wang J."/>
            <person name="Gasser R.B."/>
        </authorList>
    </citation>
    <scope>NUCLEOTIDE SEQUENCE [LARGE SCALE GENOMIC DNA]</scope>
    <source>
        <strain evidence="1">DCEP-RM93M</strain>
    </source>
</reference>
<dbReference type="EMBL" id="KL363329">
    <property type="protein sequence ID" value="KFD47380.1"/>
    <property type="molecule type" value="Genomic_DNA"/>
</dbReference>
<evidence type="ECO:0008006" key="3">
    <source>
        <dbReference type="Google" id="ProtNLM"/>
    </source>
</evidence>
<dbReference type="GO" id="GO:0046975">
    <property type="term" value="F:histone H3K36 methyltransferase activity"/>
    <property type="evidence" value="ECO:0007669"/>
    <property type="project" value="TreeGrafter"/>
</dbReference>
<gene>
    <name evidence="1" type="ORF">M513_11743</name>
</gene>
<dbReference type="GO" id="GO:0044547">
    <property type="term" value="F:DNA topoisomerase binding"/>
    <property type="evidence" value="ECO:0007669"/>
    <property type="project" value="TreeGrafter"/>
</dbReference>
<proteinExistence type="predicted"/>
<dbReference type="GO" id="GO:0000793">
    <property type="term" value="C:condensed chromosome"/>
    <property type="evidence" value="ECO:0007669"/>
    <property type="project" value="TreeGrafter"/>
</dbReference>
<dbReference type="InterPro" id="IPR036397">
    <property type="entry name" value="RNaseH_sf"/>
</dbReference>
<name>A0A085LQY4_9BILA</name>
<dbReference type="InterPro" id="IPR001888">
    <property type="entry name" value="Transposase_1"/>
</dbReference>
<sequence>MQNICFRSILLDKFKHGLIAAEEYRDVVEFWGEHASTEHTVYFCYQTFSRGDMCIEERDAGPWRSSLENELLRETVEDEPNINVRELAARLEIHYSAVCRHLAQIDKSKKLRTLIPHELTETLRKERVAACLDLLLRQAERPFLDRIITCDEKWCLYDDRKRRYLWLDKHAPPTSFPKPSLYPRKVLLSVWWCAREVIHYTFLEPGETITADVCCHELTIMMKKLQRFWPALANRMGHSSFVIRLDHHVHPSSTLLIKSIAYRLPFFSGPRTI</sequence>
<organism evidence="1 2">
    <name type="scientific">Trichuris suis</name>
    <name type="common">pig whipworm</name>
    <dbReference type="NCBI Taxonomy" id="68888"/>
    <lineage>
        <taxon>Eukaryota</taxon>
        <taxon>Metazoa</taxon>
        <taxon>Ecdysozoa</taxon>
        <taxon>Nematoda</taxon>
        <taxon>Enoplea</taxon>
        <taxon>Dorylaimia</taxon>
        <taxon>Trichinellida</taxon>
        <taxon>Trichuridae</taxon>
        <taxon>Trichuris</taxon>
    </lineage>
</organism>
<accession>A0A085LQY4</accession>
<protein>
    <recommendedName>
        <fullName evidence="3">Mos1 transposase HTH domain-containing protein</fullName>
    </recommendedName>
</protein>
<evidence type="ECO:0000313" key="2">
    <source>
        <dbReference type="Proteomes" id="UP000030764"/>
    </source>
</evidence>
<dbReference type="GO" id="GO:0035861">
    <property type="term" value="C:site of double-strand break"/>
    <property type="evidence" value="ECO:0007669"/>
    <property type="project" value="TreeGrafter"/>
</dbReference>
<dbReference type="PANTHER" id="PTHR46060">
    <property type="entry name" value="MARINER MOS1 TRANSPOSASE-LIKE PROTEIN"/>
    <property type="match status" value="1"/>
</dbReference>
<keyword evidence="2" id="KW-1185">Reference proteome</keyword>
<dbReference type="Gene3D" id="3.30.420.10">
    <property type="entry name" value="Ribonuclease H-like superfamily/Ribonuclease H"/>
    <property type="match status" value="1"/>
</dbReference>
<dbReference type="PANTHER" id="PTHR46060:SF2">
    <property type="entry name" value="HISTONE-LYSINE N-METHYLTRANSFERASE SETMAR"/>
    <property type="match status" value="1"/>
</dbReference>
<dbReference type="GO" id="GO:0000729">
    <property type="term" value="P:DNA double-strand break processing"/>
    <property type="evidence" value="ECO:0007669"/>
    <property type="project" value="TreeGrafter"/>
</dbReference>